<dbReference type="HOGENOM" id="CLU_2484483_0_0_1"/>
<gene>
    <name evidence="1" type="ORF">GLOINDRAFT_33427</name>
</gene>
<accession>U9TUH7</accession>
<dbReference type="EMBL" id="KI290861">
    <property type="protein sequence ID" value="ESA07006.1"/>
    <property type="molecule type" value="Genomic_DNA"/>
</dbReference>
<sequence length="87" mass="10265">MDIDENTSTLTPNPIRTFHLLHHYADVFLKRTLPTSEDEQDTPVVNVNKNRNRKLSRWCRDNCRVPDKRSRVHHLPSPYPFLSLKGQ</sequence>
<reference evidence="1" key="1">
    <citation type="submission" date="2013-07" db="EMBL/GenBank/DDBJ databases">
        <title>The genome of an arbuscular mycorrhizal fungus provides insights into the evolution of the oldest plant symbiosis.</title>
        <authorList>
            <consortium name="DOE Joint Genome Institute"/>
            <person name="Tisserant E."/>
            <person name="Malbreil M."/>
            <person name="Kuo A."/>
            <person name="Kohler A."/>
            <person name="Symeonidi A."/>
            <person name="Balestrini R."/>
            <person name="Charron P."/>
            <person name="Duensing N."/>
            <person name="Frei-dit-Frey N."/>
            <person name="Gianinazzi-Pearson V."/>
            <person name="Gilbert B."/>
            <person name="Handa Y."/>
            <person name="Hijri M."/>
            <person name="Kaul R."/>
            <person name="Kawaguchi M."/>
            <person name="Krajinski F."/>
            <person name="Lammers P."/>
            <person name="Lapierre D."/>
            <person name="Masclaux F.G."/>
            <person name="Murat C."/>
            <person name="Morin E."/>
            <person name="Ndikumana S."/>
            <person name="Pagni M."/>
            <person name="Petitpierre D."/>
            <person name="Requena N."/>
            <person name="Rosikiewicz P."/>
            <person name="Riley R."/>
            <person name="Saito K."/>
            <person name="San Clemente H."/>
            <person name="Shapiro H."/>
            <person name="van Tuinen D."/>
            <person name="Becard G."/>
            <person name="Bonfante P."/>
            <person name="Paszkowski U."/>
            <person name="Shachar-Hill Y."/>
            <person name="Young J.P."/>
            <person name="Sanders I.R."/>
            <person name="Henrissat B."/>
            <person name="Rensing S.A."/>
            <person name="Grigoriev I.V."/>
            <person name="Corradi N."/>
            <person name="Roux C."/>
            <person name="Martin F."/>
        </authorList>
    </citation>
    <scope>NUCLEOTIDE SEQUENCE</scope>
    <source>
        <strain evidence="1">DAOM 197198</strain>
    </source>
</reference>
<evidence type="ECO:0000313" key="1">
    <source>
        <dbReference type="EMBL" id="ESA07006.1"/>
    </source>
</evidence>
<protein>
    <submittedName>
        <fullName evidence="1">Uncharacterized protein</fullName>
    </submittedName>
</protein>
<organism evidence="1">
    <name type="scientific">Rhizophagus irregularis (strain DAOM 181602 / DAOM 197198 / MUCL 43194)</name>
    <name type="common">Arbuscular mycorrhizal fungus</name>
    <name type="synonym">Glomus intraradices</name>
    <dbReference type="NCBI Taxonomy" id="747089"/>
    <lineage>
        <taxon>Eukaryota</taxon>
        <taxon>Fungi</taxon>
        <taxon>Fungi incertae sedis</taxon>
        <taxon>Mucoromycota</taxon>
        <taxon>Glomeromycotina</taxon>
        <taxon>Glomeromycetes</taxon>
        <taxon>Glomerales</taxon>
        <taxon>Glomeraceae</taxon>
        <taxon>Rhizophagus</taxon>
    </lineage>
</organism>
<name>U9TUH7_RHIID</name>
<dbReference type="AlphaFoldDB" id="U9TUH7"/>
<proteinExistence type="predicted"/>